<dbReference type="Pfam" id="PF00076">
    <property type="entry name" value="RRM_1"/>
    <property type="match status" value="2"/>
</dbReference>
<dbReference type="KEGG" id="asau:88176254"/>
<dbReference type="Proteomes" id="UP001338582">
    <property type="component" value="Chromosome 8"/>
</dbReference>
<dbReference type="InterPro" id="IPR000504">
    <property type="entry name" value="RRM_dom"/>
</dbReference>
<reference evidence="5 6" key="1">
    <citation type="submission" date="2023-10" db="EMBL/GenBank/DDBJ databases">
        <title>Draft Genome Sequence of Candida saopaulonensis from a very Premature Infant with Sepsis.</title>
        <authorList>
            <person name="Ning Y."/>
            <person name="Dai R."/>
            <person name="Xiao M."/>
            <person name="Xu Y."/>
            <person name="Yan Q."/>
            <person name="Zhang L."/>
        </authorList>
    </citation>
    <scope>NUCLEOTIDE SEQUENCE [LARGE SCALE GENOMIC DNA]</scope>
    <source>
        <strain evidence="5 6">19XY460</strain>
    </source>
</reference>
<evidence type="ECO:0000256" key="1">
    <source>
        <dbReference type="ARBA" id="ARBA00022884"/>
    </source>
</evidence>
<dbReference type="PROSITE" id="PS50102">
    <property type="entry name" value="RRM"/>
    <property type="match status" value="2"/>
</dbReference>
<feature type="region of interest" description="Disordered" evidence="3">
    <location>
        <begin position="70"/>
        <end position="100"/>
    </location>
</feature>
<dbReference type="SMART" id="SM00361">
    <property type="entry name" value="RRM_1"/>
    <property type="match status" value="1"/>
</dbReference>
<keyword evidence="1 2" id="KW-0694">RNA-binding</keyword>
<dbReference type="EMBL" id="CP138901">
    <property type="protein sequence ID" value="WPK27795.1"/>
    <property type="molecule type" value="Genomic_DNA"/>
</dbReference>
<dbReference type="SUPFAM" id="SSF54928">
    <property type="entry name" value="RNA-binding domain, RBD"/>
    <property type="match status" value="2"/>
</dbReference>
<name>A0AAX4HIN5_9ASCO</name>
<dbReference type="InterPro" id="IPR035979">
    <property type="entry name" value="RBD_domain_sf"/>
</dbReference>
<accession>A0AAX4HIN5</accession>
<evidence type="ECO:0000313" key="5">
    <source>
        <dbReference type="EMBL" id="WPK27795.1"/>
    </source>
</evidence>
<evidence type="ECO:0000256" key="3">
    <source>
        <dbReference type="SAM" id="MobiDB-lite"/>
    </source>
</evidence>
<organism evidence="5 6">
    <name type="scientific">Australozyma saopauloensis</name>
    <dbReference type="NCBI Taxonomy" id="291208"/>
    <lineage>
        <taxon>Eukaryota</taxon>
        <taxon>Fungi</taxon>
        <taxon>Dikarya</taxon>
        <taxon>Ascomycota</taxon>
        <taxon>Saccharomycotina</taxon>
        <taxon>Pichiomycetes</taxon>
        <taxon>Metschnikowiaceae</taxon>
        <taxon>Australozyma</taxon>
    </lineage>
</organism>
<evidence type="ECO:0000313" key="6">
    <source>
        <dbReference type="Proteomes" id="UP001338582"/>
    </source>
</evidence>
<sequence>MAIVSKHGIASEDSIVDSRSRMELNSLDFIESNARFPRASTTNFDKNTRHYFSNVPHDNKENLKPAATVYGSSSRGASESQKGNSAESQTPKNGWNPNRNTVVRGKPSACVFVASLPALLLDDRLCRLVSDHFKKFGDVSSVKVLRDPINRPYAFVQYTNDEDCKTAIALGHDSELGGRQLRCEPAKVNRTLFLSFSELVDKKLVSEITSSFGETELVLIGTNLGRVASDSLLLMSHNWFVKFTYRDEAIQAFASLLERETLQVEWAQNVDDIAPSRNLDRRSIFVGQLPGDIGTLQLREHFSGHGKIEDIQIVHKLDHSYAFITFAEDFAAASAVAQESHLLFMDRTIQVKYKYSAPKKMRRVYLSPRVPVALAPPPVNPRNRFSEAFSKSDWREEAAAPRARRSEFSARKGDLGKLKLDNHRSTDFGSDSEMDRYYLVSDVK</sequence>
<evidence type="ECO:0000256" key="2">
    <source>
        <dbReference type="PROSITE-ProRule" id="PRU00176"/>
    </source>
</evidence>
<evidence type="ECO:0000259" key="4">
    <source>
        <dbReference type="PROSITE" id="PS50102"/>
    </source>
</evidence>
<feature type="domain" description="RRM" evidence="4">
    <location>
        <begin position="282"/>
        <end position="356"/>
    </location>
</feature>
<gene>
    <name evidence="5" type="ORF">PUMCH_005196</name>
</gene>
<protein>
    <recommendedName>
        <fullName evidence="4">RRM domain-containing protein</fullName>
    </recommendedName>
</protein>
<proteinExistence type="predicted"/>
<feature type="domain" description="RRM" evidence="4">
    <location>
        <begin position="109"/>
        <end position="188"/>
    </location>
</feature>
<dbReference type="InterPro" id="IPR012677">
    <property type="entry name" value="Nucleotide-bd_a/b_plait_sf"/>
</dbReference>
<dbReference type="PANTHER" id="PTHR10352">
    <property type="entry name" value="EUKARYOTIC TRANSLATION INITIATION FACTOR 3 SUBUNIT G"/>
    <property type="match status" value="1"/>
</dbReference>
<dbReference type="Gene3D" id="3.30.70.330">
    <property type="match status" value="2"/>
</dbReference>
<dbReference type="AlphaFoldDB" id="A0AAX4HIN5"/>
<keyword evidence="6" id="KW-1185">Reference proteome</keyword>
<dbReference type="InterPro" id="IPR003954">
    <property type="entry name" value="RRM_euk-type"/>
</dbReference>
<dbReference type="RefSeq" id="XP_062880171.1">
    <property type="nucleotide sequence ID" value="XM_063024101.1"/>
</dbReference>
<dbReference type="GeneID" id="88176254"/>
<dbReference type="SMART" id="SM00360">
    <property type="entry name" value="RRM"/>
    <property type="match status" value="2"/>
</dbReference>
<dbReference type="GO" id="GO:0003723">
    <property type="term" value="F:RNA binding"/>
    <property type="evidence" value="ECO:0007669"/>
    <property type="project" value="UniProtKB-UniRule"/>
</dbReference>